<evidence type="ECO:0000256" key="4">
    <source>
        <dbReference type="ARBA" id="ARBA00022525"/>
    </source>
</evidence>
<organism evidence="10 11">
    <name type="scientific">Cercophora samala</name>
    <dbReference type="NCBI Taxonomy" id="330535"/>
    <lineage>
        <taxon>Eukaryota</taxon>
        <taxon>Fungi</taxon>
        <taxon>Dikarya</taxon>
        <taxon>Ascomycota</taxon>
        <taxon>Pezizomycotina</taxon>
        <taxon>Sordariomycetes</taxon>
        <taxon>Sordariomycetidae</taxon>
        <taxon>Sordariales</taxon>
        <taxon>Lasiosphaeriaceae</taxon>
        <taxon>Cercophora</taxon>
    </lineage>
</organism>
<dbReference type="GO" id="GO:0046556">
    <property type="term" value="F:alpha-L-arabinofuranosidase activity"/>
    <property type="evidence" value="ECO:0007669"/>
    <property type="project" value="UniProtKB-UniRule"/>
</dbReference>
<keyword evidence="6 8" id="KW-0378">Hydrolase</keyword>
<evidence type="ECO:0000256" key="2">
    <source>
        <dbReference type="ARBA" id="ARBA00004613"/>
    </source>
</evidence>
<dbReference type="GO" id="GO:0045493">
    <property type="term" value="P:xylan catabolic process"/>
    <property type="evidence" value="ECO:0007669"/>
    <property type="project" value="UniProtKB-UniRule"/>
</dbReference>
<evidence type="ECO:0000256" key="9">
    <source>
        <dbReference type="SAM" id="SignalP"/>
    </source>
</evidence>
<dbReference type="EMBL" id="JAULSY010000064">
    <property type="protein sequence ID" value="KAK0667944.1"/>
    <property type="molecule type" value="Genomic_DNA"/>
</dbReference>
<evidence type="ECO:0000313" key="10">
    <source>
        <dbReference type="EMBL" id="KAK0667944.1"/>
    </source>
</evidence>
<comment type="function">
    <text evidence="8">Alpha-L-arabinofuranosidase involved in the hydrolysis of xylan, a major structural heterogeneous polysaccharide found in plant biomass representing the second most abundant polysaccharide in the biosphere, after cellulose.</text>
</comment>
<evidence type="ECO:0000313" key="11">
    <source>
        <dbReference type="Proteomes" id="UP001174997"/>
    </source>
</evidence>
<evidence type="ECO:0000256" key="7">
    <source>
        <dbReference type="ARBA" id="ARBA00023295"/>
    </source>
</evidence>
<dbReference type="GO" id="GO:0005576">
    <property type="term" value="C:extracellular region"/>
    <property type="evidence" value="ECO:0007669"/>
    <property type="project" value="UniProtKB-SubCell"/>
</dbReference>
<dbReference type="PANTHER" id="PTHR40631">
    <property type="entry name" value="ALPHA-L-ARABINOFURANOSIDASE AXHA-2-RELATED"/>
    <property type="match status" value="1"/>
</dbReference>
<dbReference type="GO" id="GO:0046373">
    <property type="term" value="P:L-arabinose metabolic process"/>
    <property type="evidence" value="ECO:0007669"/>
    <property type="project" value="UniProtKB-UniRule"/>
</dbReference>
<dbReference type="InterPro" id="IPR023296">
    <property type="entry name" value="Glyco_hydro_beta-prop_sf"/>
</dbReference>
<feature type="signal peptide" evidence="9">
    <location>
        <begin position="1"/>
        <end position="16"/>
    </location>
</feature>
<dbReference type="Pfam" id="PF03664">
    <property type="entry name" value="Glyco_hydro_62"/>
    <property type="match status" value="1"/>
</dbReference>
<proteinExistence type="inferred from homology"/>
<comment type="catalytic activity">
    <reaction evidence="1 8">
        <text>Hydrolysis of terminal non-reducing alpha-L-arabinofuranoside residues in alpha-L-arabinosides.</text>
        <dbReference type="EC" id="3.2.1.55"/>
    </reaction>
</comment>
<name>A0AA39ZBJ6_9PEZI</name>
<dbReference type="CDD" id="cd08987">
    <property type="entry name" value="GH62"/>
    <property type="match status" value="1"/>
</dbReference>
<dbReference type="SUPFAM" id="SSF75005">
    <property type="entry name" value="Arabinanase/levansucrase/invertase"/>
    <property type="match status" value="1"/>
</dbReference>
<dbReference type="AlphaFoldDB" id="A0AA39ZBJ6"/>
<accession>A0AA39ZBJ6</accession>
<evidence type="ECO:0000256" key="8">
    <source>
        <dbReference type="RuleBase" id="RU368117"/>
    </source>
</evidence>
<reference evidence="10" key="1">
    <citation type="submission" date="2023-06" db="EMBL/GenBank/DDBJ databases">
        <title>Genome-scale phylogeny and comparative genomics of the fungal order Sordariales.</title>
        <authorList>
            <consortium name="Lawrence Berkeley National Laboratory"/>
            <person name="Hensen N."/>
            <person name="Bonometti L."/>
            <person name="Westerberg I."/>
            <person name="Brannstrom I.O."/>
            <person name="Guillou S."/>
            <person name="Cros-Aarteil S."/>
            <person name="Calhoun S."/>
            <person name="Haridas S."/>
            <person name="Kuo A."/>
            <person name="Mondo S."/>
            <person name="Pangilinan J."/>
            <person name="Riley R."/>
            <person name="Labutti K."/>
            <person name="Andreopoulos B."/>
            <person name="Lipzen A."/>
            <person name="Chen C."/>
            <person name="Yanf M."/>
            <person name="Daum C."/>
            <person name="Ng V."/>
            <person name="Clum A."/>
            <person name="Steindorff A."/>
            <person name="Ohm R."/>
            <person name="Martin F."/>
            <person name="Silar P."/>
            <person name="Natvig D."/>
            <person name="Lalanne C."/>
            <person name="Gautier V."/>
            <person name="Ament-Velasquez S.L."/>
            <person name="Kruys A."/>
            <person name="Hutchinson M.I."/>
            <person name="Powell A.J."/>
            <person name="Barry K."/>
            <person name="Miller A.N."/>
            <person name="Grigoriev I.V."/>
            <person name="Debuchy R."/>
            <person name="Gladieux P."/>
            <person name="Thoren M.H."/>
            <person name="Johannesson H."/>
        </authorList>
    </citation>
    <scope>NUCLEOTIDE SEQUENCE</scope>
    <source>
        <strain evidence="10">CBS 307.81</strain>
    </source>
</reference>
<comment type="similarity">
    <text evidence="3 8">Belongs to the glycosyl hydrolase 62 family.</text>
</comment>
<protein>
    <recommendedName>
        <fullName evidence="8">Alpha-L-arabinofuranosidase</fullName>
        <ecNumber evidence="8">3.2.1.55</ecNumber>
    </recommendedName>
</protein>
<evidence type="ECO:0000256" key="5">
    <source>
        <dbReference type="ARBA" id="ARBA00022729"/>
    </source>
</evidence>
<comment type="subcellular location">
    <subcellularLocation>
        <location evidence="2 8">Secreted</location>
    </subcellularLocation>
</comment>
<evidence type="ECO:0000256" key="6">
    <source>
        <dbReference type="ARBA" id="ARBA00022801"/>
    </source>
</evidence>
<keyword evidence="7 8" id="KW-0326">Glycosidase</keyword>
<feature type="chain" id="PRO_5041293529" description="Alpha-L-arabinofuranosidase" evidence="9">
    <location>
        <begin position="17"/>
        <end position="360"/>
    </location>
</feature>
<evidence type="ECO:0000256" key="1">
    <source>
        <dbReference type="ARBA" id="ARBA00001462"/>
    </source>
</evidence>
<comment type="caution">
    <text evidence="10">The sequence shown here is derived from an EMBL/GenBank/DDBJ whole genome shotgun (WGS) entry which is preliminary data.</text>
</comment>
<dbReference type="Gene3D" id="2.115.10.20">
    <property type="entry name" value="Glycosyl hydrolase domain, family 43"/>
    <property type="match status" value="1"/>
</dbReference>
<dbReference type="EC" id="3.2.1.55" evidence="8"/>
<evidence type="ECO:0000256" key="3">
    <source>
        <dbReference type="ARBA" id="ARBA00007396"/>
    </source>
</evidence>
<keyword evidence="4 8" id="KW-0964">Secreted</keyword>
<keyword evidence="5 8" id="KW-0732">Signal</keyword>
<sequence length="360" mass="39799">MRLSTLSACLWASGAAALPASSLTGSVATDTFLASLSGPSVSDLPTSWEWTSTGPLVGPKNDGRQIAGIKDPTVILINGTHHVFASTAQSAGYNLVYFTFDDWTEAPNATFHYLDQAPLGTGYRAAPQVFWFAPHKLWYLVYQNGNAAYSTNPDINNPRGWTAPKVFYPNGMPKIIEQNIGDGYWVDMWVICDSESCHLFSSDDNGQLYRSQTSLEQFPNGMSQPVIAMQDNRNDLFEAACVYLLPDGKYLLLVEAIGSDGHRWFRSWTAGSISGPWQGLADTEQNPWARSNNVRFEGDNIWTKSISHGEIIRDGTVDEKMLIDPCNIRFMYQGMDPSAGGEYNALPWRLGFITHNNPSC</sequence>
<gene>
    <name evidence="10" type="ORF">QBC41DRAFT_347641</name>
</gene>
<dbReference type="InterPro" id="IPR005193">
    <property type="entry name" value="GH62_arabinosidase"/>
</dbReference>
<keyword evidence="11" id="KW-1185">Reference proteome</keyword>
<dbReference type="PANTHER" id="PTHR40631:SF2">
    <property type="entry name" value="ALPHA-L-ARABINOFURANOSIDASE"/>
    <property type="match status" value="1"/>
</dbReference>
<dbReference type="Proteomes" id="UP001174997">
    <property type="component" value="Unassembled WGS sequence"/>
</dbReference>